<feature type="transmembrane region" description="Helical" evidence="8">
    <location>
        <begin position="414"/>
        <end position="435"/>
    </location>
</feature>
<comment type="caution">
    <text evidence="9">The sequence shown here is derived from an EMBL/GenBank/DDBJ whole genome shotgun (WGS) entry which is preliminary data.</text>
</comment>
<evidence type="ECO:0000256" key="7">
    <source>
        <dbReference type="ARBA" id="ARBA00023136"/>
    </source>
</evidence>
<feature type="transmembrane region" description="Helical" evidence="8">
    <location>
        <begin position="15"/>
        <end position="37"/>
    </location>
</feature>
<dbReference type="STRING" id="537007.BLAHAN_04339"/>
<evidence type="ECO:0000256" key="5">
    <source>
        <dbReference type="ARBA" id="ARBA00022989"/>
    </source>
</evidence>
<evidence type="ECO:0000256" key="3">
    <source>
        <dbReference type="ARBA" id="ARBA00022475"/>
    </source>
</evidence>
<name>C9L4P2_BLAHA</name>
<feature type="transmembrane region" description="Helical" evidence="8">
    <location>
        <begin position="200"/>
        <end position="217"/>
    </location>
</feature>
<keyword evidence="5 8" id="KW-1133">Transmembrane helix</keyword>
<comment type="subcellular location">
    <subcellularLocation>
        <location evidence="1">Cell membrane</location>
        <topology evidence="1">Multi-pass membrane protein</topology>
    </subcellularLocation>
</comment>
<feature type="transmembrane region" description="Helical" evidence="8">
    <location>
        <begin position="80"/>
        <end position="104"/>
    </location>
</feature>
<feature type="transmembrane region" description="Helical" evidence="8">
    <location>
        <begin position="163"/>
        <end position="180"/>
    </location>
</feature>
<keyword evidence="10" id="KW-1185">Reference proteome</keyword>
<evidence type="ECO:0000256" key="4">
    <source>
        <dbReference type="ARBA" id="ARBA00022692"/>
    </source>
</evidence>
<dbReference type="Proteomes" id="UP000003755">
    <property type="component" value="Unassembled WGS sequence"/>
</dbReference>
<feature type="transmembrane region" description="Helical" evidence="8">
    <location>
        <begin position="49"/>
        <end position="68"/>
    </location>
</feature>
<dbReference type="AlphaFoldDB" id="C9L4P2"/>
<dbReference type="GO" id="GO:0030001">
    <property type="term" value="P:metal ion transport"/>
    <property type="evidence" value="ECO:0007669"/>
    <property type="project" value="UniProtKB-ARBA"/>
</dbReference>
<keyword evidence="3" id="KW-1003">Cell membrane</keyword>
<organism evidence="9 10">
    <name type="scientific">Blautia hansenii DSM 20583</name>
    <dbReference type="NCBI Taxonomy" id="537007"/>
    <lineage>
        <taxon>Bacteria</taxon>
        <taxon>Bacillati</taxon>
        <taxon>Bacillota</taxon>
        <taxon>Clostridia</taxon>
        <taxon>Lachnospirales</taxon>
        <taxon>Lachnospiraceae</taxon>
        <taxon>Blautia</taxon>
    </lineage>
</organism>
<dbReference type="Pfam" id="PF02386">
    <property type="entry name" value="TrkH"/>
    <property type="match status" value="1"/>
</dbReference>
<dbReference type="InterPro" id="IPR003445">
    <property type="entry name" value="Cat_transpt"/>
</dbReference>
<reference evidence="9" key="1">
    <citation type="submission" date="2009-09" db="EMBL/GenBank/DDBJ databases">
        <authorList>
            <person name="Weinstock G."/>
            <person name="Sodergren E."/>
            <person name="Clifton S."/>
            <person name="Fulton L."/>
            <person name="Fulton B."/>
            <person name="Courtney L."/>
            <person name="Fronick C."/>
            <person name="Harrison M."/>
            <person name="Strong C."/>
            <person name="Farmer C."/>
            <person name="Delahaunty K."/>
            <person name="Markovic C."/>
            <person name="Hall O."/>
            <person name="Minx P."/>
            <person name="Tomlinson C."/>
            <person name="Mitreva M."/>
            <person name="Nelson J."/>
            <person name="Hou S."/>
            <person name="Wollam A."/>
            <person name="Pepin K.H."/>
            <person name="Johnson M."/>
            <person name="Bhonagiri V."/>
            <person name="Nash W.E."/>
            <person name="Warren W."/>
            <person name="Chinwalla A."/>
            <person name="Mardis E.R."/>
            <person name="Wilson R.K."/>
        </authorList>
    </citation>
    <scope>NUCLEOTIDE SEQUENCE [LARGE SCALE GENOMIC DNA]</scope>
    <source>
        <strain evidence="9">DSM 20583</strain>
    </source>
</reference>
<feature type="transmembrane region" description="Helical" evidence="8">
    <location>
        <begin position="293"/>
        <end position="312"/>
    </location>
</feature>
<feature type="transmembrane region" description="Helical" evidence="8">
    <location>
        <begin position="358"/>
        <end position="376"/>
    </location>
</feature>
<gene>
    <name evidence="9" type="ORF">BLAHAN_04339</name>
</gene>
<feature type="transmembrane region" description="Helical" evidence="8">
    <location>
        <begin position="382"/>
        <end position="402"/>
    </location>
</feature>
<evidence type="ECO:0000256" key="1">
    <source>
        <dbReference type="ARBA" id="ARBA00004651"/>
    </source>
</evidence>
<evidence type="ECO:0000256" key="6">
    <source>
        <dbReference type="ARBA" id="ARBA00023065"/>
    </source>
</evidence>
<dbReference type="GO" id="GO:0008324">
    <property type="term" value="F:monoatomic cation transmembrane transporter activity"/>
    <property type="evidence" value="ECO:0007669"/>
    <property type="project" value="InterPro"/>
</dbReference>
<accession>C9L4P2</accession>
<dbReference type="KEGG" id="bhan:CGC63_03015"/>
<evidence type="ECO:0000313" key="10">
    <source>
        <dbReference type="Proteomes" id="UP000003755"/>
    </source>
</evidence>
<dbReference type="HOGENOM" id="CLU_026429_0_1_9"/>
<evidence type="ECO:0000313" key="9">
    <source>
        <dbReference type="EMBL" id="EEX23054.1"/>
    </source>
</evidence>
<dbReference type="PANTHER" id="PTHR32024:SF1">
    <property type="entry name" value="KTR SYSTEM POTASSIUM UPTAKE PROTEIN B"/>
    <property type="match status" value="1"/>
</dbReference>
<evidence type="ECO:0000256" key="8">
    <source>
        <dbReference type="SAM" id="Phobius"/>
    </source>
</evidence>
<keyword evidence="2" id="KW-0813">Transport</keyword>
<evidence type="ECO:0000256" key="2">
    <source>
        <dbReference type="ARBA" id="ARBA00022448"/>
    </source>
</evidence>
<protein>
    <submittedName>
        <fullName evidence="9">Potassium uptake protein, TrkH family</fullName>
    </submittedName>
</protein>
<dbReference type="EMBL" id="ABYU02000009">
    <property type="protein sequence ID" value="EEX23054.1"/>
    <property type="molecule type" value="Genomic_DNA"/>
</dbReference>
<dbReference type="eggNOG" id="COG0168">
    <property type="taxonomic scope" value="Bacteria"/>
</dbReference>
<keyword evidence="6" id="KW-0406">Ion transport</keyword>
<proteinExistence type="predicted"/>
<sequence length="453" mass="49276">MEGEMKFKFKKKNFSSFQIISLGFLIVILTGGFLLMLPISTKGPGGAPFLDAMFTSTSAVCVTGLVLHDTATYWSYFGQFVIILLIQIGGMGVVTVAVSIAMFAGRKIGLMQRNTMREAIAAHHVGGMVRMTGFILKTTLCIELIGAALMAPVFCKDFGFFKGLWYAIFHSVSAFCNAGFDLLGVRGEFSSITTYASQPIINLTIMALIVIGGIGFLTWEDIKTNKFHVKKYRMQSKVILTVTSFLILLPAAYFFFVEFSQEQWSNLSLYEKILASFFQSVTPRTAGFNSVDLTLFTEAGIMIMIVLMLTGGSPGSTAGGMKTTTVAVLFASTSSVFRRRENAQVFHRRISESTVNDAATILLMYVVLFLSGGIIISCIEDIPILTCLFETASAIGTVGLTLGITTEVGTVSHLILMLLMFWGRVGGLTLVFAAVSGKHIEVGRFPEEKITVG</sequence>
<dbReference type="PANTHER" id="PTHR32024">
    <property type="entry name" value="TRK SYSTEM POTASSIUM UPTAKE PROTEIN TRKG-RELATED"/>
    <property type="match status" value="1"/>
</dbReference>
<dbReference type="GO" id="GO:0005886">
    <property type="term" value="C:plasma membrane"/>
    <property type="evidence" value="ECO:0007669"/>
    <property type="project" value="UniProtKB-SubCell"/>
</dbReference>
<keyword evidence="7 8" id="KW-0472">Membrane</keyword>
<feature type="transmembrane region" description="Helical" evidence="8">
    <location>
        <begin position="238"/>
        <end position="256"/>
    </location>
</feature>
<keyword evidence="4 8" id="KW-0812">Transmembrane</keyword>